<dbReference type="Proteomes" id="UP000675880">
    <property type="component" value="Unassembled WGS sequence"/>
</dbReference>
<evidence type="ECO:0000313" key="4">
    <source>
        <dbReference type="Proteomes" id="UP000675880"/>
    </source>
</evidence>
<dbReference type="Pfam" id="PF12849">
    <property type="entry name" value="PBP_like_2"/>
    <property type="match status" value="1"/>
</dbReference>
<feature type="domain" description="PBP" evidence="2">
    <location>
        <begin position="53"/>
        <end position="327"/>
    </location>
</feature>
<proteinExistence type="predicted"/>
<protein>
    <submittedName>
        <fullName evidence="3">Phosphate ABC transporter, periplasmic phosphate-binding protein PstS (TC 3.A.1.7.1)</fullName>
    </submittedName>
</protein>
<dbReference type="Gene3D" id="3.40.190.10">
    <property type="entry name" value="Periplasmic binding protein-like II"/>
    <property type="match status" value="2"/>
</dbReference>
<evidence type="ECO:0000259" key="2">
    <source>
        <dbReference type="Pfam" id="PF12849"/>
    </source>
</evidence>
<name>A0ABM8SB37_9BACT</name>
<keyword evidence="4" id="KW-1185">Reference proteome</keyword>
<dbReference type="InterPro" id="IPR050811">
    <property type="entry name" value="Phosphate_ABC_transporter"/>
</dbReference>
<dbReference type="PANTHER" id="PTHR30570:SF6">
    <property type="entry name" value="PHOSPHATE-BINDING PROTEIN PSTS"/>
    <property type="match status" value="1"/>
</dbReference>
<dbReference type="EMBL" id="CAJNBJ010000020">
    <property type="protein sequence ID" value="CAE6798969.1"/>
    <property type="molecule type" value="Genomic_DNA"/>
</dbReference>
<evidence type="ECO:0000313" key="3">
    <source>
        <dbReference type="EMBL" id="CAE6798969.1"/>
    </source>
</evidence>
<dbReference type="InterPro" id="IPR024370">
    <property type="entry name" value="PBP_domain"/>
</dbReference>
<dbReference type="RefSeq" id="WP_213044166.1">
    <property type="nucleotide sequence ID" value="NZ_CAJNBJ010000020.1"/>
</dbReference>
<gene>
    <name evidence="3" type="ORF">NSPZN2_70232</name>
</gene>
<sequence>MLPIRSIGVLGLALLSALQLVSVVALVERSEAEHSGPLVMNTVDSALAHYRPQTHVSGRFRIQGSEAMYPLLTRLSLEFQRRQPNVVIDVRGGGSGKAIAEFLQPPLNKVGKVMWPEDRAVSFKMVASSRELFDNEVSEFVAQHGHEPTVVPVAVDAVALYVHKDNPLAGLTIDQADAIFSTTRNRGYSAAITRWGQLGVDNEWEQAPIQLYGRDRKSGTRAFFQEHVLAGGEFRVGSHDNPGAASVILDVSRDVFGIGYSGLGLHASFVRVVPLAEAPGMPFVTPLSTTVADQTYPLRRVLYLYADMSPHSPVPAAVQEFLAFIMSYEGQEAVVKAGFFPLPPDRTTKSPLASELSRAATMVR</sequence>
<evidence type="ECO:0000256" key="1">
    <source>
        <dbReference type="ARBA" id="ARBA00022729"/>
    </source>
</evidence>
<comment type="caution">
    <text evidence="3">The sequence shown here is derived from an EMBL/GenBank/DDBJ whole genome shotgun (WGS) entry which is preliminary data.</text>
</comment>
<dbReference type="SUPFAM" id="SSF53850">
    <property type="entry name" value="Periplasmic binding protein-like II"/>
    <property type="match status" value="1"/>
</dbReference>
<keyword evidence="1" id="KW-0732">Signal</keyword>
<dbReference type="CDD" id="cd13566">
    <property type="entry name" value="PBP2_phosphate"/>
    <property type="match status" value="1"/>
</dbReference>
<accession>A0ABM8SB37</accession>
<dbReference type="PANTHER" id="PTHR30570">
    <property type="entry name" value="PERIPLASMIC PHOSPHATE BINDING COMPONENT OF PHOSPHATE ABC TRANSPORTER"/>
    <property type="match status" value="1"/>
</dbReference>
<reference evidence="3 4" key="1">
    <citation type="submission" date="2021-02" db="EMBL/GenBank/DDBJ databases">
        <authorList>
            <person name="Han P."/>
        </authorList>
    </citation>
    <scope>NUCLEOTIDE SEQUENCE [LARGE SCALE GENOMIC DNA]</scope>
    <source>
        <strain evidence="3">Candidatus Nitrospira sp. ZN2</strain>
    </source>
</reference>
<organism evidence="3 4">
    <name type="scientific">Nitrospira defluvii</name>
    <dbReference type="NCBI Taxonomy" id="330214"/>
    <lineage>
        <taxon>Bacteria</taxon>
        <taxon>Pseudomonadati</taxon>
        <taxon>Nitrospirota</taxon>
        <taxon>Nitrospiria</taxon>
        <taxon>Nitrospirales</taxon>
        <taxon>Nitrospiraceae</taxon>
        <taxon>Nitrospira</taxon>
    </lineage>
</organism>